<dbReference type="Proteomes" id="UP000231409">
    <property type="component" value="Unassembled WGS sequence"/>
</dbReference>
<dbReference type="RefSeq" id="WP_099613816.1">
    <property type="nucleotide sequence ID" value="NZ_KZ319369.1"/>
</dbReference>
<evidence type="ECO:0000256" key="2">
    <source>
        <dbReference type="ARBA" id="ARBA00022729"/>
    </source>
</evidence>
<keyword evidence="5" id="KW-1185">Reference proteome</keyword>
<dbReference type="SUPFAM" id="SSF53850">
    <property type="entry name" value="Periplasmic binding protein-like II"/>
    <property type="match status" value="1"/>
</dbReference>
<proteinExistence type="inferred from homology"/>
<dbReference type="Pfam" id="PF12974">
    <property type="entry name" value="Phosphonate-bd"/>
    <property type="match status" value="1"/>
</dbReference>
<dbReference type="Gene3D" id="3.40.190.10">
    <property type="entry name" value="Periplasmic binding protein-like II"/>
    <property type="match status" value="2"/>
</dbReference>
<feature type="signal peptide" evidence="3">
    <location>
        <begin position="1"/>
        <end position="18"/>
    </location>
</feature>
<comment type="caution">
    <text evidence="4">The sequence shown here is derived from an EMBL/GenBank/DDBJ whole genome shotgun (WGS) entry which is preliminary data.</text>
</comment>
<dbReference type="NCBIfam" id="TIGR01098">
    <property type="entry name" value="3A0109s03R"/>
    <property type="match status" value="1"/>
</dbReference>
<dbReference type="InterPro" id="IPR005770">
    <property type="entry name" value="PhnD"/>
</dbReference>
<evidence type="ECO:0000256" key="1">
    <source>
        <dbReference type="ARBA" id="ARBA00007162"/>
    </source>
</evidence>
<dbReference type="CDD" id="cd01071">
    <property type="entry name" value="PBP2_PhnD_like"/>
    <property type="match status" value="1"/>
</dbReference>
<sequence length="294" mass="32022">MHRLLATILFVFSVLASAEEPPKEELVMGFVPSRSVHEIQVSASKIADYLSESTGYRIKSVTLSNYAGVALAMKSRRVDFAFVGPINYLVIDDRVGAVPLTAAVRNGQQGYHGLVIVRSDSDIQSLADLRGKSVAFGDALSASGSLYPKAALKEAGINPDKDIRSLMLSSQSAVVMSVVTGKVDAGAIYDDARLNPEVLRYYPEVTSHTRVLYQTPLIPADPQIARASLNATQRRKLTESLLEMSRDDEARTWLKEIYGIDGLNVATAAEYEGLRHVVNRVNSALLSDQKQEAP</sequence>
<keyword evidence="2 3" id="KW-0732">Signal</keyword>
<dbReference type="EMBL" id="NTFH01000005">
    <property type="protein sequence ID" value="PHQ15711.1"/>
    <property type="molecule type" value="Genomic_DNA"/>
</dbReference>
<accession>A0A2G1UMJ2</accession>
<evidence type="ECO:0000313" key="4">
    <source>
        <dbReference type="EMBL" id="PHQ15711.1"/>
    </source>
</evidence>
<feature type="chain" id="PRO_5013699613" description="Phosphonate ABC transporter substrate-binding protein" evidence="3">
    <location>
        <begin position="19"/>
        <end position="294"/>
    </location>
</feature>
<reference evidence="4 5" key="1">
    <citation type="submission" date="2017-09" db="EMBL/GenBank/DDBJ databases">
        <title>The draft genome sequences of Marinobacter sp. PWS21.</title>
        <authorList>
            <person name="Cao J."/>
        </authorList>
    </citation>
    <scope>NUCLEOTIDE SEQUENCE [LARGE SCALE GENOMIC DNA]</scope>
    <source>
        <strain evidence="4 5">PWS21</strain>
    </source>
</reference>
<dbReference type="PANTHER" id="PTHR35841:SF1">
    <property type="entry name" value="PHOSPHONATES-BINDING PERIPLASMIC PROTEIN"/>
    <property type="match status" value="1"/>
</dbReference>
<dbReference type="GO" id="GO:0055085">
    <property type="term" value="P:transmembrane transport"/>
    <property type="evidence" value="ECO:0007669"/>
    <property type="project" value="InterPro"/>
</dbReference>
<evidence type="ECO:0008006" key="6">
    <source>
        <dbReference type="Google" id="ProtNLM"/>
    </source>
</evidence>
<dbReference type="PANTHER" id="PTHR35841">
    <property type="entry name" value="PHOSPHONATES-BINDING PERIPLASMIC PROTEIN"/>
    <property type="match status" value="1"/>
</dbReference>
<dbReference type="AlphaFoldDB" id="A0A2G1UMJ2"/>
<gene>
    <name evidence="4" type="ORF">CLH61_06045</name>
</gene>
<evidence type="ECO:0000313" key="5">
    <source>
        <dbReference type="Proteomes" id="UP000231409"/>
    </source>
</evidence>
<dbReference type="GO" id="GO:0043190">
    <property type="term" value="C:ATP-binding cassette (ABC) transporter complex"/>
    <property type="evidence" value="ECO:0007669"/>
    <property type="project" value="InterPro"/>
</dbReference>
<protein>
    <recommendedName>
        <fullName evidence="6">Phosphonate ABC transporter substrate-binding protein</fullName>
    </recommendedName>
</protein>
<organism evidence="4 5">
    <name type="scientific">Marinobacter profundi</name>
    <dbReference type="NCBI Taxonomy" id="2666256"/>
    <lineage>
        <taxon>Bacteria</taxon>
        <taxon>Pseudomonadati</taxon>
        <taxon>Pseudomonadota</taxon>
        <taxon>Gammaproteobacteria</taxon>
        <taxon>Pseudomonadales</taxon>
        <taxon>Marinobacteraceae</taxon>
        <taxon>Marinobacter</taxon>
    </lineage>
</organism>
<comment type="similarity">
    <text evidence="1">Belongs to the phosphate/phosphite/phosphonate binding protein family.</text>
</comment>
<evidence type="ECO:0000256" key="3">
    <source>
        <dbReference type="SAM" id="SignalP"/>
    </source>
</evidence>
<name>A0A2G1UMJ2_9GAMM</name>